<comment type="caution">
    <text evidence="8">The sequence shown here is derived from an EMBL/GenBank/DDBJ whole genome shotgun (WGS) entry which is preliminary data.</text>
</comment>
<evidence type="ECO:0000256" key="2">
    <source>
        <dbReference type="ARBA" id="ARBA00022475"/>
    </source>
</evidence>
<dbReference type="Pfam" id="PF04024">
    <property type="entry name" value="PspC"/>
    <property type="match status" value="1"/>
</dbReference>
<proteinExistence type="predicted"/>
<evidence type="ECO:0000256" key="1">
    <source>
        <dbReference type="ARBA" id="ARBA00004162"/>
    </source>
</evidence>
<keyword evidence="3 6" id="KW-0812">Transmembrane</keyword>
<evidence type="ECO:0000313" key="9">
    <source>
        <dbReference type="Proteomes" id="UP001589813"/>
    </source>
</evidence>
<keyword evidence="5 6" id="KW-0472">Membrane</keyword>
<feature type="transmembrane region" description="Helical" evidence="6">
    <location>
        <begin position="66"/>
        <end position="93"/>
    </location>
</feature>
<name>A0ABV6B9L6_9GAMM</name>
<organism evidence="8 9">
    <name type="scientific">Rheinheimera tilapiae</name>
    <dbReference type="NCBI Taxonomy" id="875043"/>
    <lineage>
        <taxon>Bacteria</taxon>
        <taxon>Pseudomonadati</taxon>
        <taxon>Pseudomonadota</taxon>
        <taxon>Gammaproteobacteria</taxon>
        <taxon>Chromatiales</taxon>
        <taxon>Chromatiaceae</taxon>
        <taxon>Rheinheimera</taxon>
    </lineage>
</organism>
<evidence type="ECO:0000256" key="5">
    <source>
        <dbReference type="ARBA" id="ARBA00023136"/>
    </source>
</evidence>
<accession>A0ABV6B9L6</accession>
<comment type="subcellular location">
    <subcellularLocation>
        <location evidence="1">Cell membrane</location>
        <topology evidence="1">Single-pass membrane protein</topology>
    </subcellularLocation>
</comment>
<dbReference type="Proteomes" id="UP001589813">
    <property type="component" value="Unassembled WGS sequence"/>
</dbReference>
<keyword evidence="2" id="KW-1003">Cell membrane</keyword>
<dbReference type="RefSeq" id="WP_377240979.1">
    <property type="nucleotide sequence ID" value="NZ_JBHLXP010000001.1"/>
</dbReference>
<protein>
    <submittedName>
        <fullName evidence="8">PspC domain-containing protein</fullName>
    </submittedName>
</protein>
<dbReference type="InterPro" id="IPR052027">
    <property type="entry name" value="PspC"/>
</dbReference>
<evidence type="ECO:0000256" key="4">
    <source>
        <dbReference type="ARBA" id="ARBA00022989"/>
    </source>
</evidence>
<keyword evidence="9" id="KW-1185">Reference proteome</keyword>
<dbReference type="EMBL" id="JBHLXP010000001">
    <property type="protein sequence ID" value="MFC0047576.1"/>
    <property type="molecule type" value="Genomic_DNA"/>
</dbReference>
<sequence length="99" mass="11259">MRILIYMIFKVKIFGTPFDCLSLNFNNQENAMRTRHENRWYCNKADRKIAGVCSGLARAYGHNATLIRCIAVLAFLTLPGVMFVVYLAAALILPSRYVV</sequence>
<evidence type="ECO:0000256" key="6">
    <source>
        <dbReference type="SAM" id="Phobius"/>
    </source>
</evidence>
<dbReference type="PANTHER" id="PTHR33885:SF3">
    <property type="entry name" value="PHAGE SHOCK PROTEIN C"/>
    <property type="match status" value="1"/>
</dbReference>
<gene>
    <name evidence="8" type="ORF">ACFFJP_04625</name>
</gene>
<dbReference type="PANTHER" id="PTHR33885">
    <property type="entry name" value="PHAGE SHOCK PROTEIN C"/>
    <property type="match status" value="1"/>
</dbReference>
<keyword evidence="4 6" id="KW-1133">Transmembrane helix</keyword>
<reference evidence="8 9" key="1">
    <citation type="submission" date="2024-09" db="EMBL/GenBank/DDBJ databases">
        <authorList>
            <person name="Sun Q."/>
            <person name="Mori K."/>
        </authorList>
    </citation>
    <scope>NUCLEOTIDE SEQUENCE [LARGE SCALE GENOMIC DNA]</scope>
    <source>
        <strain evidence="8 9">KCTC 23315</strain>
    </source>
</reference>
<feature type="domain" description="Phage shock protein PspC N-terminal" evidence="7">
    <location>
        <begin position="39"/>
        <end position="95"/>
    </location>
</feature>
<evidence type="ECO:0000256" key="3">
    <source>
        <dbReference type="ARBA" id="ARBA00022692"/>
    </source>
</evidence>
<evidence type="ECO:0000313" key="8">
    <source>
        <dbReference type="EMBL" id="MFC0047576.1"/>
    </source>
</evidence>
<dbReference type="InterPro" id="IPR007168">
    <property type="entry name" value="Phageshock_PspC_N"/>
</dbReference>
<evidence type="ECO:0000259" key="7">
    <source>
        <dbReference type="Pfam" id="PF04024"/>
    </source>
</evidence>